<evidence type="ECO:0000259" key="7">
    <source>
        <dbReference type="PROSITE" id="PS51332"/>
    </source>
</evidence>
<dbReference type="InterPro" id="IPR036724">
    <property type="entry name" value="Cobalamin-bd_sf"/>
</dbReference>
<dbReference type="GO" id="GO:0050097">
    <property type="term" value="F:methylaspartate mutase activity"/>
    <property type="evidence" value="ECO:0007669"/>
    <property type="project" value="UniProtKB-UniRule"/>
</dbReference>
<comment type="pathway">
    <text evidence="6">Amino-acid degradation; L-glutamate degradation via mesaconate pathway; acetate and pyruvate from L-glutamate: step 1/4.</text>
</comment>
<protein>
    <recommendedName>
        <fullName evidence="6">Glutamate mutase sigma subunit</fullName>
        <ecNumber evidence="6">5.4.99.1</ecNumber>
    </recommendedName>
    <alternativeName>
        <fullName evidence="6">Glutamate mutase S chain</fullName>
    </alternativeName>
    <alternativeName>
        <fullName evidence="6">Glutamate mutase small subunit</fullName>
    </alternativeName>
    <alternativeName>
        <fullName evidence="6">Methylaspartate mutase</fullName>
    </alternativeName>
</protein>
<evidence type="ECO:0000256" key="1">
    <source>
        <dbReference type="ARBA" id="ARBA00010854"/>
    </source>
</evidence>
<comment type="similarity">
    <text evidence="1">Belongs to the methylamine corrinoid protein family.</text>
</comment>
<gene>
    <name evidence="6" type="primary">glmS</name>
    <name evidence="8" type="ORF">SAMN04487948_104234</name>
</gene>
<dbReference type="InterPro" id="IPR006158">
    <property type="entry name" value="Cobalamin-bd"/>
</dbReference>
<dbReference type="Proteomes" id="UP000199126">
    <property type="component" value="Unassembled WGS sequence"/>
</dbReference>
<keyword evidence="4 6" id="KW-0413">Isomerase</keyword>
<comment type="similarity">
    <text evidence="6">Belongs to the methylaspartate mutase GlmS subunit family.</text>
</comment>
<dbReference type="SUPFAM" id="SSF52242">
    <property type="entry name" value="Cobalamin (vitamin B12)-binding domain"/>
    <property type="match status" value="1"/>
</dbReference>
<evidence type="ECO:0000313" key="9">
    <source>
        <dbReference type="Proteomes" id="UP000199126"/>
    </source>
</evidence>
<reference evidence="9" key="1">
    <citation type="submission" date="2016-10" db="EMBL/GenBank/DDBJ databases">
        <authorList>
            <person name="Varghese N."/>
            <person name="Submissions S."/>
        </authorList>
    </citation>
    <scope>NUCLEOTIDE SEQUENCE [LARGE SCALE GENOMIC DNA]</scope>
    <source>
        <strain evidence="9">CGMCC 1.10121</strain>
    </source>
</reference>
<feature type="domain" description="B12-binding" evidence="7">
    <location>
        <begin position="31"/>
        <end position="164"/>
    </location>
</feature>
<evidence type="ECO:0000256" key="6">
    <source>
        <dbReference type="HAMAP-Rule" id="MF_00526"/>
    </source>
</evidence>
<dbReference type="InterPro" id="IPR006394">
    <property type="entry name" value="GlmS"/>
</dbReference>
<feature type="binding site" evidence="6">
    <location>
        <begin position="120"/>
        <end position="124"/>
    </location>
    <ligand>
        <name>adenosylcob(III)alamin</name>
        <dbReference type="ChEBI" id="CHEBI:18408"/>
    </ligand>
</feature>
<keyword evidence="5 6" id="KW-0170">Cobalt</keyword>
<keyword evidence="3 6" id="KW-0479">Metal-binding</keyword>
<name>A0A1H8RU79_9EURY</name>
<accession>A0A1H8RU79</accession>
<dbReference type="GO" id="GO:0019670">
    <property type="term" value="P:anaerobic L-glutamate catabolic process"/>
    <property type="evidence" value="ECO:0007669"/>
    <property type="project" value="InterPro"/>
</dbReference>
<comment type="cofactor">
    <cofactor evidence="6">
        <name>adenosylcob(III)alamin</name>
        <dbReference type="ChEBI" id="CHEBI:18408"/>
    </cofactor>
</comment>
<evidence type="ECO:0000256" key="2">
    <source>
        <dbReference type="ARBA" id="ARBA00022628"/>
    </source>
</evidence>
<dbReference type="NCBIfam" id="TIGR01501">
    <property type="entry name" value="MthylAspMutase"/>
    <property type="match status" value="1"/>
</dbReference>
<dbReference type="AlphaFoldDB" id="A0A1H8RU79"/>
<evidence type="ECO:0000256" key="4">
    <source>
        <dbReference type="ARBA" id="ARBA00023235"/>
    </source>
</evidence>
<comment type="function">
    <text evidence="6">Catalyzes the carbon skeleton rearrangement of L-glutamate to L-threo-3-methylaspartate ((2S,3S)-3-methylaspartate).</text>
</comment>
<evidence type="ECO:0000313" key="8">
    <source>
        <dbReference type="EMBL" id="SEO69847.1"/>
    </source>
</evidence>
<evidence type="ECO:0000256" key="5">
    <source>
        <dbReference type="ARBA" id="ARBA00023285"/>
    </source>
</evidence>
<dbReference type="NCBIfam" id="NF002612">
    <property type="entry name" value="PRK02261.1"/>
    <property type="match status" value="1"/>
</dbReference>
<keyword evidence="9" id="KW-1185">Reference proteome</keyword>
<dbReference type="Gene3D" id="3.40.50.280">
    <property type="entry name" value="Cobalamin-binding domain"/>
    <property type="match status" value="1"/>
</dbReference>
<dbReference type="GO" id="GO:0019553">
    <property type="term" value="P:L-glutamate catabolic process via L-citramalate"/>
    <property type="evidence" value="ECO:0007669"/>
    <property type="project" value="UniProtKB-UniRule"/>
</dbReference>
<comment type="subunit">
    <text evidence="6">Heterotetramer composed of 2 epsilon subunits (GlmE) and 2 sigma subunits (GlmS). GlmE exists as a homodimer and GlmS as a monomer.</text>
</comment>
<dbReference type="GO" id="GO:0046872">
    <property type="term" value="F:metal ion binding"/>
    <property type="evidence" value="ECO:0007669"/>
    <property type="project" value="UniProtKB-KW"/>
</dbReference>
<evidence type="ECO:0000256" key="3">
    <source>
        <dbReference type="ARBA" id="ARBA00022723"/>
    </source>
</evidence>
<dbReference type="UniPathway" id="UPA00561">
    <property type="reaction ID" value="UER00617"/>
</dbReference>
<organism evidence="8 9">
    <name type="scientific">Halogranum amylolyticum</name>
    <dbReference type="NCBI Taxonomy" id="660520"/>
    <lineage>
        <taxon>Archaea</taxon>
        <taxon>Methanobacteriati</taxon>
        <taxon>Methanobacteriota</taxon>
        <taxon>Stenosarchaea group</taxon>
        <taxon>Halobacteria</taxon>
        <taxon>Halobacteriales</taxon>
        <taxon>Haloferacaceae</taxon>
    </lineage>
</organism>
<dbReference type="CDD" id="cd02072">
    <property type="entry name" value="Glm_B12_BD"/>
    <property type="match status" value="1"/>
</dbReference>
<feature type="binding site" description="axial binding residue" evidence="6">
    <location>
        <position position="44"/>
    </location>
    <ligand>
        <name>adenosylcob(III)alamin</name>
        <dbReference type="ChEBI" id="CHEBI:18408"/>
    </ligand>
    <ligandPart>
        <name>Co</name>
        <dbReference type="ChEBI" id="CHEBI:27638"/>
    </ligandPart>
</feature>
<keyword evidence="2 6" id="KW-0846">Cobalamin</keyword>
<dbReference type="GO" id="GO:0031419">
    <property type="term" value="F:cobalamin binding"/>
    <property type="evidence" value="ECO:0007669"/>
    <property type="project" value="UniProtKB-KW"/>
</dbReference>
<dbReference type="Pfam" id="PF02310">
    <property type="entry name" value="B12-binding"/>
    <property type="match status" value="1"/>
</dbReference>
<dbReference type="PROSITE" id="PS51332">
    <property type="entry name" value="B12_BINDING"/>
    <property type="match status" value="1"/>
</dbReference>
<dbReference type="HAMAP" id="MF_00526">
    <property type="entry name" value="Me_Asp_mutase_S"/>
    <property type="match status" value="1"/>
</dbReference>
<dbReference type="EC" id="5.4.99.1" evidence="6"/>
<proteinExistence type="inferred from homology"/>
<sequence>MSHQCLTLLKEYYHYKSLTLWGTSRLFTMMPRTVILGVIGSDAHVVGITILEQALSAAGFDVVNLGVQTSQTEFVDAAKAHDADAVLVSSLYGHAEQDCGGFHEKLVEAGLDLPTYIGGNLAVGQDDWTETRRRFERMGFTRVFDSETEPQEAIDALQVDLDVSTTETDQESVRAYS</sequence>
<feature type="binding site" evidence="6">
    <location>
        <begin position="41"/>
        <end position="45"/>
    </location>
    <ligand>
        <name>adenosylcob(III)alamin</name>
        <dbReference type="ChEBI" id="CHEBI:18408"/>
    </ligand>
</feature>
<dbReference type="EMBL" id="FODV01000004">
    <property type="protein sequence ID" value="SEO69847.1"/>
    <property type="molecule type" value="Genomic_DNA"/>
</dbReference>
<comment type="catalytic activity">
    <reaction evidence="6">
        <text>(2S,3S)-3-methyl-L-aspartate = L-glutamate</text>
        <dbReference type="Rhea" id="RHEA:12857"/>
        <dbReference type="ChEBI" id="CHEBI:29985"/>
        <dbReference type="ChEBI" id="CHEBI:58724"/>
        <dbReference type="EC" id="5.4.99.1"/>
    </reaction>
</comment>
<feature type="binding site" evidence="6">
    <location>
        <begin position="89"/>
        <end position="91"/>
    </location>
    <ligand>
        <name>adenosylcob(III)alamin</name>
        <dbReference type="ChEBI" id="CHEBI:18408"/>
    </ligand>
</feature>